<protein>
    <submittedName>
        <fullName evidence="2">Aspartyl-tRNA(Asn)/glutamyl-tRNA(Gln) amidotransferase subunit A</fullName>
    </submittedName>
</protein>
<dbReference type="InterPro" id="IPR023631">
    <property type="entry name" value="Amidase_dom"/>
</dbReference>
<feature type="domain" description="Amidase" evidence="1">
    <location>
        <begin position="35"/>
        <end position="402"/>
    </location>
</feature>
<evidence type="ECO:0000259" key="1">
    <source>
        <dbReference type="Pfam" id="PF01425"/>
    </source>
</evidence>
<reference evidence="3" key="1">
    <citation type="submission" date="2016-10" db="EMBL/GenBank/DDBJ databases">
        <authorList>
            <person name="Varghese N."/>
        </authorList>
    </citation>
    <scope>NUCLEOTIDE SEQUENCE [LARGE SCALE GENOMIC DNA]</scope>
    <source>
        <strain evidence="3">DSM 44719</strain>
    </source>
</reference>
<dbReference type="OrthoDB" id="182039at2"/>
<evidence type="ECO:0000313" key="2">
    <source>
        <dbReference type="EMBL" id="SEB37182.1"/>
    </source>
</evidence>
<accession>A0A1H4IVC8</accession>
<dbReference type="RefSeq" id="WP_083400295.1">
    <property type="nucleotide sequence ID" value="NZ_FNTL01000002.1"/>
</dbReference>
<dbReference type="GO" id="GO:0016740">
    <property type="term" value="F:transferase activity"/>
    <property type="evidence" value="ECO:0007669"/>
    <property type="project" value="UniProtKB-KW"/>
</dbReference>
<dbReference type="InterPro" id="IPR000120">
    <property type="entry name" value="Amidase"/>
</dbReference>
<dbReference type="SUPFAM" id="SSF75304">
    <property type="entry name" value="Amidase signature (AS) enzymes"/>
    <property type="match status" value="1"/>
</dbReference>
<proteinExistence type="predicted"/>
<dbReference type="InterPro" id="IPR036928">
    <property type="entry name" value="AS_sf"/>
</dbReference>
<dbReference type="PANTHER" id="PTHR11895:SF172">
    <property type="entry name" value="GLUTAMYL-TRNA(GLN) AMIDOTRANSFERASE"/>
    <property type="match status" value="1"/>
</dbReference>
<gene>
    <name evidence="2" type="ORF">SAMN04490220_0483</name>
</gene>
<keyword evidence="2" id="KW-0808">Transferase</keyword>
<dbReference type="Gene3D" id="3.90.1300.10">
    <property type="entry name" value="Amidase signature (AS) domain"/>
    <property type="match status" value="1"/>
</dbReference>
<dbReference type="Pfam" id="PF01425">
    <property type="entry name" value="Amidase"/>
    <property type="match status" value="1"/>
</dbReference>
<dbReference type="EMBL" id="FNTL01000002">
    <property type="protein sequence ID" value="SEB37182.1"/>
    <property type="molecule type" value="Genomic_DNA"/>
</dbReference>
<evidence type="ECO:0000313" key="3">
    <source>
        <dbReference type="Proteomes" id="UP000183407"/>
    </source>
</evidence>
<sequence length="421" mass="42883">MRPNSAPAKFTQPATPDVAGWFLETDWDGAFAELRTAGDRPSSLAGRPIAIKANIAVRGFRRSAGCAAYADEPPQDCDAPVVAAVRSAGTAIVGTTNMDELAYGFTGRNSHFGSVANPHAAGCISGGSSSGSAAAIAGGMIDIALGTDTNGSIRIPSALCGIWGLRPTSGAVSSRGMRYLSTTLDTPGPMAATAQLLRELASAMGIASSGPVAAGDAVIAVVDGFPAEPATPAMRDAVSIAARALDSTRRVRTAWAGAARFGAQILTASEIAAETRTALLERPHDIGHDLRARLVAANAASIDATEALQLRGVLMSRVADLFDGADVLILPTVPTTAPLSRLSTLEIDGQVEALNPALGRCCIPFSFLGLPALSVPVAEPDDLGLPRGVQLVGRPGGDALLLELACMLESAGTAAAQVLTR</sequence>
<organism evidence="2 3">
    <name type="scientific">Rhodococcus jostii</name>
    <dbReference type="NCBI Taxonomy" id="132919"/>
    <lineage>
        <taxon>Bacteria</taxon>
        <taxon>Bacillati</taxon>
        <taxon>Actinomycetota</taxon>
        <taxon>Actinomycetes</taxon>
        <taxon>Mycobacteriales</taxon>
        <taxon>Nocardiaceae</taxon>
        <taxon>Rhodococcus</taxon>
    </lineage>
</organism>
<name>A0A1H4IVC8_RHOJO</name>
<dbReference type="Proteomes" id="UP000183407">
    <property type="component" value="Unassembled WGS sequence"/>
</dbReference>
<dbReference type="PANTHER" id="PTHR11895">
    <property type="entry name" value="TRANSAMIDASE"/>
    <property type="match status" value="1"/>
</dbReference>
<dbReference type="AlphaFoldDB" id="A0A1H4IVC8"/>